<comment type="similarity">
    <text evidence="1">In the C-terminal section; belongs to the transposase 35 family.</text>
</comment>
<reference evidence="8 9" key="1">
    <citation type="journal article" date="2014" name="BMC Genomics">
        <title>Comparison of environmental and isolate Sulfobacillus genomes reveals diverse carbon, sulfur, nitrogen, and hydrogen metabolisms.</title>
        <authorList>
            <person name="Justice N.B."/>
            <person name="Norman A."/>
            <person name="Brown C.T."/>
            <person name="Singh A."/>
            <person name="Thomas B.C."/>
            <person name="Banfield J.F."/>
        </authorList>
    </citation>
    <scope>NUCLEOTIDE SEQUENCE [LARGE SCALE GENOMIC DNA]</scope>
    <source>
        <strain evidence="8">AMDSBA3</strain>
    </source>
</reference>
<comment type="similarity">
    <text evidence="2">In the N-terminal section; belongs to the transposase 2 family.</text>
</comment>
<evidence type="ECO:0000256" key="1">
    <source>
        <dbReference type="ARBA" id="ARBA00008761"/>
    </source>
</evidence>
<sequence>MNLTLLIKLQPNSDQVQALLLTMERFNAACNTIAATAFREHTANKIRLQKLVYAEIRATFGLSAQMTVRAISKVAEAYKRDKTVQPTFRLHGAIVYDPRILSWKGLDRVSILTLDGRQIIPVVLDGYHQARMDRIRGQADLIYRDGTFYLAVVVDVPEPPLLQPDDWLGVDLGIVNIAADSDGQTYSGGQVNGLRKRHAKLRQRLQKTGTKSAKRLLKKRRRKEQHFAANENHRIAKQLVTKAQDTRRGIALEDLQGIRDRITVRRAQRRRQHSWAFHQLREFIVYKAKLAGVPVVLVDPRNTSRTCPHCGLIDKRNRPHQASFRCIGCGFAGHADTIAAGNIARRAAVNRPDAGPAAEQVPASSAL</sequence>
<dbReference type="InterPro" id="IPR001959">
    <property type="entry name" value="Transposase"/>
</dbReference>
<comment type="caution">
    <text evidence="8">The sequence shown here is derived from an EMBL/GenBank/DDBJ whole genome shotgun (WGS) entry which is preliminary data.</text>
</comment>
<gene>
    <name evidence="8" type="ORF">C7B45_11785</name>
</gene>
<evidence type="ECO:0000313" key="9">
    <source>
        <dbReference type="Proteomes" id="UP000241848"/>
    </source>
</evidence>
<evidence type="ECO:0000256" key="4">
    <source>
        <dbReference type="ARBA" id="ARBA00023125"/>
    </source>
</evidence>
<evidence type="ECO:0000256" key="3">
    <source>
        <dbReference type="ARBA" id="ARBA00022578"/>
    </source>
</evidence>
<evidence type="ECO:0000256" key="5">
    <source>
        <dbReference type="ARBA" id="ARBA00023172"/>
    </source>
</evidence>
<keyword evidence="3" id="KW-0815">Transposition</keyword>
<dbReference type="NCBIfam" id="NF040570">
    <property type="entry name" value="guided_TnpB"/>
    <property type="match status" value="1"/>
</dbReference>
<dbReference type="PANTHER" id="PTHR30405:SF11">
    <property type="entry name" value="RNA-GUIDED DNA ENDONUCLEASE RV2885C-RELATED"/>
    <property type="match status" value="1"/>
</dbReference>
<dbReference type="InterPro" id="IPR051399">
    <property type="entry name" value="RNA-guided_DNA_endo/Transpos"/>
</dbReference>
<evidence type="ECO:0000256" key="2">
    <source>
        <dbReference type="ARBA" id="ARBA00011044"/>
    </source>
</evidence>
<dbReference type="EMBL" id="PXYV01000039">
    <property type="protein sequence ID" value="PSR21216.1"/>
    <property type="molecule type" value="Genomic_DNA"/>
</dbReference>
<feature type="domain" description="Probable transposase IS891/IS1136/IS1341" evidence="6">
    <location>
        <begin position="152"/>
        <end position="242"/>
    </location>
</feature>
<dbReference type="AlphaFoldDB" id="A0A2T2WG54"/>
<dbReference type="GO" id="GO:0006310">
    <property type="term" value="P:DNA recombination"/>
    <property type="evidence" value="ECO:0007669"/>
    <property type="project" value="UniProtKB-KW"/>
</dbReference>
<dbReference type="GO" id="GO:0003677">
    <property type="term" value="F:DNA binding"/>
    <property type="evidence" value="ECO:0007669"/>
    <property type="project" value="UniProtKB-KW"/>
</dbReference>
<organism evidence="8 9">
    <name type="scientific">Sulfobacillus acidophilus</name>
    <dbReference type="NCBI Taxonomy" id="53633"/>
    <lineage>
        <taxon>Bacteria</taxon>
        <taxon>Bacillati</taxon>
        <taxon>Bacillota</taxon>
        <taxon>Clostridia</taxon>
        <taxon>Eubacteriales</taxon>
        <taxon>Clostridiales Family XVII. Incertae Sedis</taxon>
        <taxon>Sulfobacillus</taxon>
    </lineage>
</organism>
<evidence type="ECO:0000259" key="6">
    <source>
        <dbReference type="Pfam" id="PF01385"/>
    </source>
</evidence>
<proteinExistence type="inferred from homology"/>
<dbReference type="Pfam" id="PF07282">
    <property type="entry name" value="Cas12f1-like_TNB"/>
    <property type="match status" value="1"/>
</dbReference>
<dbReference type="Pfam" id="PF01385">
    <property type="entry name" value="OrfB_IS605"/>
    <property type="match status" value="1"/>
</dbReference>
<dbReference type="Proteomes" id="UP000241848">
    <property type="component" value="Unassembled WGS sequence"/>
</dbReference>
<dbReference type="GO" id="GO:0032196">
    <property type="term" value="P:transposition"/>
    <property type="evidence" value="ECO:0007669"/>
    <property type="project" value="UniProtKB-KW"/>
</dbReference>
<accession>A0A2T2WG54</accession>
<protein>
    <submittedName>
        <fullName evidence="8">Transposase</fullName>
    </submittedName>
</protein>
<dbReference type="NCBIfam" id="TIGR01766">
    <property type="entry name" value="IS200/IS605 family accessory protein TnpB-like domain"/>
    <property type="match status" value="1"/>
</dbReference>
<evidence type="ECO:0000313" key="8">
    <source>
        <dbReference type="EMBL" id="PSR21216.1"/>
    </source>
</evidence>
<dbReference type="InterPro" id="IPR010095">
    <property type="entry name" value="Cas12f1-like_TNB"/>
</dbReference>
<name>A0A2T2WG54_9FIRM</name>
<keyword evidence="5" id="KW-0233">DNA recombination</keyword>
<dbReference type="PANTHER" id="PTHR30405">
    <property type="entry name" value="TRANSPOSASE"/>
    <property type="match status" value="1"/>
</dbReference>
<evidence type="ECO:0000259" key="7">
    <source>
        <dbReference type="Pfam" id="PF07282"/>
    </source>
</evidence>
<keyword evidence="4" id="KW-0238">DNA-binding</keyword>
<feature type="domain" description="Cas12f1-like TNB" evidence="7">
    <location>
        <begin position="277"/>
        <end position="343"/>
    </location>
</feature>